<evidence type="ECO:0000256" key="1">
    <source>
        <dbReference type="SAM" id="MobiDB-lite"/>
    </source>
</evidence>
<dbReference type="AlphaFoldDB" id="A0A455UNF3"/>
<sequence length="60" mass="6655">MAGGWTKDGAEQEQMESTLEDAVQRARSQLLLEKALKSVRSVATPFLNRAEKRFLAFGSV</sequence>
<protein>
    <submittedName>
        <fullName evidence="2">Uncharacterized protein</fullName>
    </submittedName>
</protein>
<dbReference type="EMBL" id="AP019514">
    <property type="protein sequence ID" value="BBI64484.1"/>
    <property type="molecule type" value="Genomic_DNA"/>
</dbReference>
<feature type="region of interest" description="Disordered" evidence="1">
    <location>
        <begin position="1"/>
        <end position="21"/>
    </location>
</feature>
<proteinExistence type="predicted"/>
<name>A0A455UNF3_9GAMM</name>
<gene>
    <name evidence="2" type="ORF">HSBAA_57900</name>
</gene>
<reference evidence="2 3" key="1">
    <citation type="journal article" date="2019" name="Microbiol. Resour. Announc.">
        <title>Complete Genome Sequence of Halomonas sulfidaeris Strain Esulfide1 Isolated from a Metal Sulfide Rock at a Depth of 2,200 Meters, Obtained Using Nanopore Sequencing.</title>
        <authorList>
            <person name="Saito M."/>
            <person name="Nishigata A."/>
            <person name="Galipon J."/>
            <person name="Arakawa K."/>
        </authorList>
    </citation>
    <scope>NUCLEOTIDE SEQUENCE [LARGE SCALE GENOMIC DNA]</scope>
    <source>
        <strain evidence="2 3">ATCC BAA-803</strain>
    </source>
</reference>
<accession>A0A455UNF3</accession>
<evidence type="ECO:0000313" key="2">
    <source>
        <dbReference type="EMBL" id="BBI64484.1"/>
    </source>
</evidence>
<dbReference type="Proteomes" id="UP000320231">
    <property type="component" value="Chromosome"/>
</dbReference>
<dbReference type="KEGG" id="hsr:HSBAA_57900"/>
<evidence type="ECO:0000313" key="3">
    <source>
        <dbReference type="Proteomes" id="UP000320231"/>
    </source>
</evidence>
<organism evidence="2 3">
    <name type="scientific">Vreelandella sulfidaeris</name>
    <dbReference type="NCBI Taxonomy" id="115553"/>
    <lineage>
        <taxon>Bacteria</taxon>
        <taxon>Pseudomonadati</taxon>
        <taxon>Pseudomonadota</taxon>
        <taxon>Gammaproteobacteria</taxon>
        <taxon>Oceanospirillales</taxon>
        <taxon>Halomonadaceae</taxon>
        <taxon>Vreelandella</taxon>
    </lineage>
</organism>